<dbReference type="STRING" id="1676925.ENSPKIP00000011726"/>
<dbReference type="GO" id="GO:0007249">
    <property type="term" value="P:canonical NF-kappaB signal transduction"/>
    <property type="evidence" value="ECO:0007669"/>
    <property type="project" value="TreeGrafter"/>
</dbReference>
<reference evidence="7" key="2">
    <citation type="submission" date="2025-09" db="UniProtKB">
        <authorList>
            <consortium name="Ensembl"/>
        </authorList>
    </citation>
    <scope>IDENTIFICATION</scope>
</reference>
<dbReference type="RefSeq" id="XP_023691276.1">
    <property type="nucleotide sequence ID" value="XM_023835508.2"/>
</dbReference>
<feature type="region of interest" description="Disordered" evidence="5">
    <location>
        <begin position="647"/>
        <end position="693"/>
    </location>
</feature>
<keyword evidence="2" id="KW-0547">Nucleotide-binding</keyword>
<evidence type="ECO:0000256" key="5">
    <source>
        <dbReference type="SAM" id="MobiDB-lite"/>
    </source>
</evidence>
<organism evidence="7 8">
    <name type="scientific">Paramormyrops kingsleyae</name>
    <dbReference type="NCBI Taxonomy" id="1676925"/>
    <lineage>
        <taxon>Eukaryota</taxon>
        <taxon>Metazoa</taxon>
        <taxon>Chordata</taxon>
        <taxon>Craniata</taxon>
        <taxon>Vertebrata</taxon>
        <taxon>Euteleostomi</taxon>
        <taxon>Actinopterygii</taxon>
        <taxon>Neopterygii</taxon>
        <taxon>Teleostei</taxon>
        <taxon>Osteoglossocephala</taxon>
        <taxon>Osteoglossomorpha</taxon>
        <taxon>Osteoglossiformes</taxon>
        <taxon>Mormyridae</taxon>
        <taxon>Paramormyrops</taxon>
    </lineage>
</organism>
<feature type="region of interest" description="Disordered" evidence="5">
    <location>
        <begin position="597"/>
        <end position="618"/>
    </location>
</feature>
<dbReference type="Gene3D" id="3.30.200.20">
    <property type="entry name" value="Phosphorylase Kinase, domain 1"/>
    <property type="match status" value="1"/>
</dbReference>
<feature type="compositionally biased region" description="Basic and acidic residues" evidence="5">
    <location>
        <begin position="654"/>
        <end position="664"/>
    </location>
</feature>
<evidence type="ECO:0000259" key="6">
    <source>
        <dbReference type="PROSITE" id="PS50011"/>
    </source>
</evidence>
<dbReference type="InterPro" id="IPR000719">
    <property type="entry name" value="Prot_kinase_dom"/>
</dbReference>
<sequence>MAVRNRILNSTMPFTGGHKEHSGLFAVGSSLKQVTGSEEKRCEVDQQPSKIPPLLSKVLMRGTADHISAGQLIQEKLSLFIAQAECEGQQEFSPSSWERPYVASPSCFQSRVSVEHNNVACKESATERPSPQVQQHSRRKTKDRRQRRRKQNVKKGPRQRQRQRTPSGVPEQESSSALQVIQKEESECISSNSRTSIIYNDSTHTLGIQETAELQWEGQIKPVYSSSAQIRGPSSSTLPWGSTSHSALPNLSFYGQECSSGSDSPLCCSLALRGLRGSVSQEDRCFAPAFYRGVEREAKTDSEGATANVKINEGLLFHPEEKLQPNDYEYRENKDYLVLNHIQNGSFGEVFHVRDLRTSFECAAKKIPLDCFRSEEVGSWSALTSRRVVELFGAVREGPFVVLFMALKSGSVGKLLKQRGRLPEDLALHYHCQLMEAVEDLHRKRIMHLDIKADNMLLSEDGKDTYLCDFGHSQRLEQNAKTARISAGEEFPGTESHMAPEVVRGEAVDFKADVWSGCCVLLHMLTGCPPWTRYYSHPLCLTIANEAPPLREIPHDCRPETADVIKAGLVKDPIKRASAKELREKTMRALQEVGGLTSPVHGDYREPEKSELMESSRVASRSIPSGLLTSDKAPLKEHFEQVLQPLRSRRKKVHVDDSVEEKDNAVLSPSSPEPLVSLQAKESGHQKNKRPETVLTLPEQELQKLERDFYLSSLSQPHSPELQEQMLSCLSSSFSSYTVPAPGDKDLVRWSVSNSDDLSSGVFSYNSQSEGQRSFSKDWLGSSNWPTPRCFEGVDVYIEDLEGHCLKIRETHKVKVGHIAIGISEQISEQTFSLETQDGQLVSPDEEVQHSGLYLCCTRAPNCSDSWTWRVREGMLETRN</sequence>
<dbReference type="KEGG" id="pki:111855960"/>
<dbReference type="RefSeq" id="XP_072560693.1">
    <property type="nucleotide sequence ID" value="XM_072704592.1"/>
</dbReference>
<name>A0A3B3R207_9TELE</name>
<dbReference type="GeneID" id="111855960"/>
<evidence type="ECO:0000313" key="8">
    <source>
        <dbReference type="Proteomes" id="UP000261540"/>
    </source>
</evidence>
<evidence type="ECO:0000256" key="4">
    <source>
        <dbReference type="ARBA" id="ARBA00022840"/>
    </source>
</evidence>
<evidence type="ECO:0000256" key="2">
    <source>
        <dbReference type="ARBA" id="ARBA00022741"/>
    </source>
</evidence>
<dbReference type="Pfam" id="PF00069">
    <property type="entry name" value="Pkinase"/>
    <property type="match status" value="1"/>
</dbReference>
<dbReference type="PANTHER" id="PTHR48016">
    <property type="entry name" value="MAP KINASE KINASE KINASE SSK2-RELATED-RELATED"/>
    <property type="match status" value="1"/>
</dbReference>
<dbReference type="PROSITE" id="PS00108">
    <property type="entry name" value="PROTEIN_KINASE_ST"/>
    <property type="match status" value="1"/>
</dbReference>
<evidence type="ECO:0000256" key="1">
    <source>
        <dbReference type="ARBA" id="ARBA00022679"/>
    </source>
</evidence>
<dbReference type="OrthoDB" id="5836549at2759"/>
<proteinExistence type="predicted"/>
<dbReference type="SUPFAM" id="SSF56112">
    <property type="entry name" value="Protein kinase-like (PK-like)"/>
    <property type="match status" value="1"/>
</dbReference>
<dbReference type="Proteomes" id="UP000261540">
    <property type="component" value="Unplaced"/>
</dbReference>
<feature type="domain" description="Protein kinase" evidence="6">
    <location>
        <begin position="336"/>
        <end position="590"/>
    </location>
</feature>
<dbReference type="PANTHER" id="PTHR48016:SF9">
    <property type="entry name" value="MITOGEN-ACTIVATED PROTEIN KINASE KINASE KINASE 14"/>
    <property type="match status" value="1"/>
</dbReference>
<evidence type="ECO:0000313" key="7">
    <source>
        <dbReference type="Ensembl" id="ENSPKIP00000011726.1"/>
    </source>
</evidence>
<feature type="compositionally biased region" description="Low complexity" evidence="5">
    <location>
        <begin position="666"/>
        <end position="678"/>
    </location>
</feature>
<protein>
    <submittedName>
        <fullName evidence="7">Mitogen-activated protein kinase kinase kinase 14a</fullName>
    </submittedName>
</protein>
<dbReference type="GO" id="GO:0004672">
    <property type="term" value="F:protein kinase activity"/>
    <property type="evidence" value="ECO:0007669"/>
    <property type="project" value="InterPro"/>
</dbReference>
<dbReference type="FunFam" id="1.10.510.10:FF:000383">
    <property type="entry name" value="Mitogen-activated protein kinase kinase kinase 14"/>
    <property type="match status" value="1"/>
</dbReference>
<dbReference type="InterPro" id="IPR008271">
    <property type="entry name" value="Ser/Thr_kinase_AS"/>
</dbReference>
<dbReference type="Ensembl" id="ENSPKIT00000023675.1">
    <property type="protein sequence ID" value="ENSPKIP00000011726.1"/>
    <property type="gene ID" value="ENSPKIG00000018705.1"/>
</dbReference>
<evidence type="ECO:0000256" key="3">
    <source>
        <dbReference type="ARBA" id="ARBA00022777"/>
    </source>
</evidence>
<dbReference type="GeneTree" id="ENSGT00940000156497"/>
<dbReference type="InterPro" id="IPR011009">
    <property type="entry name" value="Kinase-like_dom_sf"/>
</dbReference>
<keyword evidence="8" id="KW-1185">Reference proteome</keyword>
<feature type="compositionally biased region" description="Basic and acidic residues" evidence="5">
    <location>
        <begin position="682"/>
        <end position="692"/>
    </location>
</feature>
<dbReference type="Gene3D" id="1.10.510.10">
    <property type="entry name" value="Transferase(Phosphotransferase) domain 1"/>
    <property type="match status" value="1"/>
</dbReference>
<dbReference type="InterPro" id="IPR050538">
    <property type="entry name" value="MAP_kinase_kinase_kinase"/>
</dbReference>
<dbReference type="SMART" id="SM00220">
    <property type="entry name" value="S_TKc"/>
    <property type="match status" value="1"/>
</dbReference>
<keyword evidence="3" id="KW-0418">Kinase</keyword>
<dbReference type="RefSeq" id="XP_023691277.1">
    <property type="nucleotide sequence ID" value="XM_023835509.2"/>
</dbReference>
<accession>A0A3B3R207</accession>
<keyword evidence="4" id="KW-0067">ATP-binding</keyword>
<feature type="compositionally biased region" description="Basic residues" evidence="5">
    <location>
        <begin position="136"/>
        <end position="163"/>
    </location>
</feature>
<feature type="compositionally biased region" description="Basic and acidic residues" evidence="5">
    <location>
        <begin position="602"/>
        <end position="614"/>
    </location>
</feature>
<feature type="region of interest" description="Disordered" evidence="5">
    <location>
        <begin position="121"/>
        <end position="181"/>
    </location>
</feature>
<dbReference type="GO" id="GO:0005524">
    <property type="term" value="F:ATP binding"/>
    <property type="evidence" value="ECO:0007669"/>
    <property type="project" value="UniProtKB-KW"/>
</dbReference>
<keyword evidence="1" id="KW-0808">Transferase</keyword>
<reference evidence="7" key="1">
    <citation type="submission" date="2025-08" db="UniProtKB">
        <authorList>
            <consortium name="Ensembl"/>
        </authorList>
    </citation>
    <scope>IDENTIFICATION</scope>
</reference>
<dbReference type="PROSITE" id="PS50011">
    <property type="entry name" value="PROTEIN_KINASE_DOM"/>
    <property type="match status" value="1"/>
</dbReference>
<dbReference type="AlphaFoldDB" id="A0A3B3R207"/>